<dbReference type="InterPro" id="IPR002227">
    <property type="entry name" value="Tyrosinase_Cu-bd"/>
</dbReference>
<comment type="catalytic activity">
    <reaction evidence="7">
        <text>L-tyrosine + O2 = L-dopaquinone + H2O</text>
        <dbReference type="Rhea" id="RHEA:18117"/>
        <dbReference type="ChEBI" id="CHEBI:15377"/>
        <dbReference type="ChEBI" id="CHEBI:15379"/>
        <dbReference type="ChEBI" id="CHEBI:57924"/>
        <dbReference type="ChEBI" id="CHEBI:58315"/>
        <dbReference type="EC" id="1.14.18.1"/>
    </reaction>
</comment>
<dbReference type="AlphaFoldDB" id="A0A9P8ZYD0"/>
<evidence type="ECO:0000256" key="5">
    <source>
        <dbReference type="ARBA" id="ARBA00023101"/>
    </source>
</evidence>
<dbReference type="PROSITE" id="PS00498">
    <property type="entry name" value="TYROSINASE_2"/>
    <property type="match status" value="1"/>
</dbReference>
<dbReference type="PANTHER" id="PTHR11474:SF76">
    <property type="entry name" value="SHKT DOMAIN-CONTAINING PROTEIN"/>
    <property type="match status" value="1"/>
</dbReference>
<comment type="caution">
    <text evidence="9">The sequence shown here is derived from an EMBL/GenBank/DDBJ whole genome shotgun (WGS) entry which is preliminary data.</text>
</comment>
<dbReference type="EC" id="1.14.18.1" evidence="2"/>
<dbReference type="SUPFAM" id="SSF48056">
    <property type="entry name" value="Di-copper centre-containing domain"/>
    <property type="match status" value="1"/>
</dbReference>
<dbReference type="GO" id="GO:0046872">
    <property type="term" value="F:metal ion binding"/>
    <property type="evidence" value="ECO:0007669"/>
    <property type="project" value="UniProtKB-KW"/>
</dbReference>
<dbReference type="Gene3D" id="1.10.1280.10">
    <property type="entry name" value="Di-copper center containing domain from catechol oxidase"/>
    <property type="match status" value="1"/>
</dbReference>
<evidence type="ECO:0000256" key="7">
    <source>
        <dbReference type="ARBA" id="ARBA00048881"/>
    </source>
</evidence>
<keyword evidence="10" id="KW-1185">Reference proteome</keyword>
<dbReference type="RefSeq" id="XP_045960176.1">
    <property type="nucleotide sequence ID" value="XM_046105346.1"/>
</dbReference>
<dbReference type="PRINTS" id="PR00092">
    <property type="entry name" value="TYROSINASE"/>
</dbReference>
<dbReference type="GO" id="GO:0004503">
    <property type="term" value="F:tyrosinase activity"/>
    <property type="evidence" value="ECO:0007669"/>
    <property type="project" value="UniProtKB-EC"/>
</dbReference>
<comment type="similarity">
    <text evidence="1">Belongs to the tyrosinase family.</text>
</comment>
<name>A0A9P8ZYD0_9PEZI</name>
<comment type="catalytic activity">
    <reaction evidence="6">
        <text>2 L-dopa + O2 = 2 L-dopaquinone + 2 H2O</text>
        <dbReference type="Rhea" id="RHEA:34287"/>
        <dbReference type="ChEBI" id="CHEBI:15377"/>
        <dbReference type="ChEBI" id="CHEBI:15379"/>
        <dbReference type="ChEBI" id="CHEBI:57504"/>
        <dbReference type="ChEBI" id="CHEBI:57924"/>
        <dbReference type="EC" id="1.14.18.1"/>
    </reaction>
</comment>
<dbReference type="Pfam" id="PF00264">
    <property type="entry name" value="Tyrosinase"/>
    <property type="match status" value="1"/>
</dbReference>
<evidence type="ECO:0000313" key="9">
    <source>
        <dbReference type="EMBL" id="KAH6655911.1"/>
    </source>
</evidence>
<evidence type="ECO:0000256" key="3">
    <source>
        <dbReference type="ARBA" id="ARBA00022723"/>
    </source>
</evidence>
<dbReference type="EMBL" id="JAGPXC010000003">
    <property type="protein sequence ID" value="KAH6655911.1"/>
    <property type="molecule type" value="Genomic_DNA"/>
</dbReference>
<protein>
    <recommendedName>
        <fullName evidence="2">tyrosinase</fullName>
        <ecNumber evidence="2">1.14.18.1</ecNumber>
    </recommendedName>
</protein>
<reference evidence="9" key="1">
    <citation type="journal article" date="2021" name="Nat. Commun.">
        <title>Genetic determinants of endophytism in the Arabidopsis root mycobiome.</title>
        <authorList>
            <person name="Mesny F."/>
            <person name="Miyauchi S."/>
            <person name="Thiergart T."/>
            <person name="Pickel B."/>
            <person name="Atanasova L."/>
            <person name="Karlsson M."/>
            <person name="Huettel B."/>
            <person name="Barry K.W."/>
            <person name="Haridas S."/>
            <person name="Chen C."/>
            <person name="Bauer D."/>
            <person name="Andreopoulos W."/>
            <person name="Pangilinan J."/>
            <person name="LaButti K."/>
            <person name="Riley R."/>
            <person name="Lipzen A."/>
            <person name="Clum A."/>
            <person name="Drula E."/>
            <person name="Henrissat B."/>
            <person name="Kohler A."/>
            <person name="Grigoriev I.V."/>
            <person name="Martin F.M."/>
            <person name="Hacquard S."/>
        </authorList>
    </citation>
    <scope>NUCLEOTIDE SEQUENCE</scope>
    <source>
        <strain evidence="9">MPI-SDFR-AT-0073</strain>
    </source>
</reference>
<feature type="domain" description="Tyrosinase copper-binding" evidence="8">
    <location>
        <begin position="640"/>
        <end position="651"/>
    </location>
</feature>
<gene>
    <name evidence="9" type="ORF">BKA67DRAFT_603635</name>
</gene>
<evidence type="ECO:0000256" key="4">
    <source>
        <dbReference type="ARBA" id="ARBA00023008"/>
    </source>
</evidence>
<evidence type="ECO:0000256" key="6">
    <source>
        <dbReference type="ARBA" id="ARBA00048233"/>
    </source>
</evidence>
<dbReference type="Proteomes" id="UP000758603">
    <property type="component" value="Unassembled WGS sequence"/>
</dbReference>
<dbReference type="PANTHER" id="PTHR11474">
    <property type="entry name" value="TYROSINASE FAMILY MEMBER"/>
    <property type="match status" value="1"/>
</dbReference>
<accession>A0A9P8ZYD0</accession>
<dbReference type="OrthoDB" id="3942365at2759"/>
<dbReference type="GeneID" id="70134237"/>
<dbReference type="GO" id="GO:0042438">
    <property type="term" value="P:melanin biosynthetic process"/>
    <property type="evidence" value="ECO:0007669"/>
    <property type="project" value="UniProtKB-KW"/>
</dbReference>
<keyword evidence="5" id="KW-0470">Melanin biosynthesis</keyword>
<keyword evidence="4" id="KW-0186">Copper</keyword>
<evidence type="ECO:0000256" key="1">
    <source>
        <dbReference type="ARBA" id="ARBA00009928"/>
    </source>
</evidence>
<proteinExistence type="inferred from homology"/>
<dbReference type="InterPro" id="IPR050316">
    <property type="entry name" value="Tyrosinase/Hemocyanin"/>
</dbReference>
<keyword evidence="3" id="KW-0479">Metal-binding</keyword>
<evidence type="ECO:0000313" key="10">
    <source>
        <dbReference type="Proteomes" id="UP000758603"/>
    </source>
</evidence>
<evidence type="ECO:0000259" key="8">
    <source>
        <dbReference type="PROSITE" id="PS00498"/>
    </source>
</evidence>
<evidence type="ECO:0000256" key="2">
    <source>
        <dbReference type="ARBA" id="ARBA00011906"/>
    </source>
</evidence>
<organism evidence="9 10">
    <name type="scientific">Truncatella angustata</name>
    <dbReference type="NCBI Taxonomy" id="152316"/>
    <lineage>
        <taxon>Eukaryota</taxon>
        <taxon>Fungi</taxon>
        <taxon>Dikarya</taxon>
        <taxon>Ascomycota</taxon>
        <taxon>Pezizomycotina</taxon>
        <taxon>Sordariomycetes</taxon>
        <taxon>Xylariomycetidae</taxon>
        <taxon>Amphisphaeriales</taxon>
        <taxon>Sporocadaceae</taxon>
        <taxon>Truncatella</taxon>
    </lineage>
</organism>
<dbReference type="InterPro" id="IPR008922">
    <property type="entry name" value="Di-copper_centre_dom_sf"/>
</dbReference>
<sequence length="891" mass="100032">MSQSWDVKLPWQALGGDKRTENGSVSFNDVYFKTVLQHEGGTPFNILHSSYEDAIGMDKFQTLKKKVKPTGPEFAAAPQDTTFDGSSYDLDARFVANVKLSPWVQAGVVDSPEYQLIALLGATLESHQTKIQKYFSAIQERMNNNSVEALTDYLTLAETRRRIYRPLPLDEFGYTLPYAKSISPDAPFMEMKPDGTIGAMPARGQTFLNEWTNALGGIDPELLPKPDAPHTHAPVSLQALPRPNRLAAVRCQGTVQLEKVEKHADEAHGCPYFTARPIAKGDANGVIKSPITKDVHIPNWTDDILPLIRNPSWCKEKSPEKGAHWISAMKYWSSWSLDEFEDVKKRAVSIHQHLRSKTMPITRDPQDYWPDTALETFRNWANAGFPKDSSDFPVPRVVIPKPQDASKVYGVRRDIMSLSKQELAIYQSKLDDVLQVSVLGSKWQELGLLHTEWCLHYQEATFLWHRAFLLYIEKLIDYPIPYWNGFSIASSDPTSADAGIPRVFLEETYIHPKDGSVRPNPLKYALALDGKSKSGKGQWVTRDPTLVEGPSSPDWQRKISLFSKYHEQITQALQQKTFTSKDTQEGFGIPWANIPTFSDDQPDSLYPYRLDFDGLFEQVHDNYHGWVGPDMADNTYTAFDPIFLSYHANMDRLAGVFLDAHPDTHLTSNYPLQPFIANGTDVAYDDPRRWIYTTIGDMAKDTRAMGYMYGAPTSPDAYMLKSALERGFYKMNASGGRALSLPAGVNIDKGSVPARSENHQGKKSEVEARKVPFILFRGVGCTEKSYRIDVFTHGAKSTEPCAVTNSDFIGQVTRLGMGPGRGGAGPRNTGRCRKPVATRVLQAQHFAEQLATDKAVKLVVTRLDDGQRLAMEDYSDMTGFEPRILWLPERN</sequence>